<keyword evidence="3" id="KW-0963">Cytoplasm</keyword>
<gene>
    <name evidence="8" type="ORF">OC846_006005</name>
</gene>
<comment type="subcellular location">
    <subcellularLocation>
        <location evidence="1">Cytoplasm</location>
    </subcellularLocation>
</comment>
<dbReference type="PANTHER" id="PTHR12146">
    <property type="entry name" value="40S RIBOSOMAL PROTEIN S10"/>
    <property type="match status" value="1"/>
</dbReference>
<evidence type="ECO:0000256" key="3">
    <source>
        <dbReference type="ARBA" id="ARBA00022490"/>
    </source>
</evidence>
<feature type="region of interest" description="Disordered" evidence="6">
    <location>
        <begin position="97"/>
        <end position="164"/>
    </location>
</feature>
<evidence type="ECO:0000256" key="4">
    <source>
        <dbReference type="ARBA" id="ARBA00022980"/>
    </source>
</evidence>
<evidence type="ECO:0000256" key="5">
    <source>
        <dbReference type="ARBA" id="ARBA00023274"/>
    </source>
</evidence>
<evidence type="ECO:0000313" key="8">
    <source>
        <dbReference type="EMBL" id="KAK0544616.1"/>
    </source>
</evidence>
<evidence type="ECO:0000256" key="2">
    <source>
        <dbReference type="ARBA" id="ARBA00007278"/>
    </source>
</evidence>
<dbReference type="Pfam" id="PF03501">
    <property type="entry name" value="S10_plectin"/>
    <property type="match status" value="1"/>
</dbReference>
<dbReference type="GO" id="GO:0022627">
    <property type="term" value="C:cytosolic small ribosomal subunit"/>
    <property type="evidence" value="ECO:0007669"/>
    <property type="project" value="TreeGrafter"/>
</dbReference>
<dbReference type="GO" id="GO:0003735">
    <property type="term" value="F:structural constituent of ribosome"/>
    <property type="evidence" value="ECO:0007669"/>
    <property type="project" value="TreeGrafter"/>
</dbReference>
<feature type="domain" description="Plectin/eS10 N-terminal" evidence="7">
    <location>
        <begin position="14"/>
        <end position="105"/>
    </location>
</feature>
<dbReference type="AlphaFoldDB" id="A0AAN6JVF8"/>
<sequence>MNHHHQDTSPNMLIPKANRNAIYSQLFKDGVLVAPKNFEVEHPELEGIPNLEVIKAMQSLTSKGYVHTQFSWQWYFYILTNEGLEYLREYLHLPSEIVPATHKRPQRPARSAAGPREGGAYRAPRGDRGDRDEYRSRRDGGKEAGAGEGFRPRYAGGVGRGAPQ</sequence>
<keyword evidence="4" id="KW-0689">Ribosomal protein</keyword>
<dbReference type="InterPro" id="IPR036388">
    <property type="entry name" value="WH-like_DNA-bd_sf"/>
</dbReference>
<name>A0AAN6JVF8_9BASI</name>
<dbReference type="PANTHER" id="PTHR12146:SF0">
    <property type="entry name" value="RIBOSOMAL PROTEIN S10"/>
    <property type="match status" value="1"/>
</dbReference>
<dbReference type="InterPro" id="IPR005326">
    <property type="entry name" value="Plectin_eS10_N"/>
</dbReference>
<keyword evidence="9" id="KW-1185">Reference proteome</keyword>
<feature type="compositionally biased region" description="Basic and acidic residues" evidence="6">
    <location>
        <begin position="124"/>
        <end position="142"/>
    </location>
</feature>
<reference evidence="8" key="1">
    <citation type="journal article" date="2023" name="PhytoFront">
        <title>Draft Genome Resources of Seven Strains of Tilletia horrida, Causal Agent of Kernel Smut of Rice.</title>
        <authorList>
            <person name="Khanal S."/>
            <person name="Antony Babu S."/>
            <person name="Zhou X.G."/>
        </authorList>
    </citation>
    <scope>NUCLEOTIDE SEQUENCE</scope>
    <source>
        <strain evidence="8">TX6</strain>
    </source>
</reference>
<dbReference type="FunFam" id="1.10.10.10:FF:000025">
    <property type="entry name" value="40S ribosomal protein S10"/>
    <property type="match status" value="1"/>
</dbReference>
<dbReference type="Proteomes" id="UP001176517">
    <property type="component" value="Unassembled WGS sequence"/>
</dbReference>
<comment type="caution">
    <text evidence="8">The sequence shown here is derived from an EMBL/GenBank/DDBJ whole genome shotgun (WGS) entry which is preliminary data.</text>
</comment>
<dbReference type="EMBL" id="JAPDMZ010000272">
    <property type="protein sequence ID" value="KAK0544616.1"/>
    <property type="molecule type" value="Genomic_DNA"/>
</dbReference>
<comment type="similarity">
    <text evidence="2">Belongs to the eukaryotic ribosomal protein eS10 family.</text>
</comment>
<dbReference type="GO" id="GO:0003723">
    <property type="term" value="F:RNA binding"/>
    <property type="evidence" value="ECO:0007669"/>
    <property type="project" value="TreeGrafter"/>
</dbReference>
<evidence type="ECO:0000256" key="6">
    <source>
        <dbReference type="SAM" id="MobiDB-lite"/>
    </source>
</evidence>
<dbReference type="InterPro" id="IPR037447">
    <property type="entry name" value="Ribosomal_eS10"/>
</dbReference>
<dbReference type="Gene3D" id="1.10.10.10">
    <property type="entry name" value="Winged helix-like DNA-binding domain superfamily/Winged helix DNA-binding domain"/>
    <property type="match status" value="1"/>
</dbReference>
<evidence type="ECO:0000313" key="9">
    <source>
        <dbReference type="Proteomes" id="UP001176517"/>
    </source>
</evidence>
<evidence type="ECO:0000256" key="1">
    <source>
        <dbReference type="ARBA" id="ARBA00004496"/>
    </source>
</evidence>
<keyword evidence="5" id="KW-0687">Ribonucleoprotein</keyword>
<proteinExistence type="inferred from homology"/>
<accession>A0AAN6JVF8</accession>
<organism evidence="8 9">
    <name type="scientific">Tilletia horrida</name>
    <dbReference type="NCBI Taxonomy" id="155126"/>
    <lineage>
        <taxon>Eukaryota</taxon>
        <taxon>Fungi</taxon>
        <taxon>Dikarya</taxon>
        <taxon>Basidiomycota</taxon>
        <taxon>Ustilaginomycotina</taxon>
        <taxon>Exobasidiomycetes</taxon>
        <taxon>Tilletiales</taxon>
        <taxon>Tilletiaceae</taxon>
        <taxon>Tilletia</taxon>
    </lineage>
</organism>
<evidence type="ECO:0000259" key="7">
    <source>
        <dbReference type="Pfam" id="PF03501"/>
    </source>
</evidence>
<protein>
    <recommendedName>
        <fullName evidence="7">Plectin/eS10 N-terminal domain-containing protein</fullName>
    </recommendedName>
</protein>